<organism evidence="1 2">
    <name type="scientific">Elysia crispata</name>
    <name type="common">lettuce slug</name>
    <dbReference type="NCBI Taxonomy" id="231223"/>
    <lineage>
        <taxon>Eukaryota</taxon>
        <taxon>Metazoa</taxon>
        <taxon>Spiralia</taxon>
        <taxon>Lophotrochozoa</taxon>
        <taxon>Mollusca</taxon>
        <taxon>Gastropoda</taxon>
        <taxon>Heterobranchia</taxon>
        <taxon>Euthyneura</taxon>
        <taxon>Panpulmonata</taxon>
        <taxon>Sacoglossa</taxon>
        <taxon>Placobranchoidea</taxon>
        <taxon>Plakobranchidae</taxon>
        <taxon>Elysia</taxon>
    </lineage>
</organism>
<dbReference type="AlphaFoldDB" id="A0AAE0YGP8"/>
<gene>
    <name evidence="1" type="ORF">RRG08_062317</name>
</gene>
<evidence type="ECO:0000313" key="2">
    <source>
        <dbReference type="Proteomes" id="UP001283361"/>
    </source>
</evidence>
<dbReference type="Proteomes" id="UP001283361">
    <property type="component" value="Unassembled WGS sequence"/>
</dbReference>
<comment type="caution">
    <text evidence="1">The sequence shown here is derived from an EMBL/GenBank/DDBJ whole genome shotgun (WGS) entry which is preliminary data.</text>
</comment>
<evidence type="ECO:0000313" key="1">
    <source>
        <dbReference type="EMBL" id="KAK3744667.1"/>
    </source>
</evidence>
<protein>
    <submittedName>
        <fullName evidence="1">Uncharacterized protein</fullName>
    </submittedName>
</protein>
<dbReference type="EMBL" id="JAWDGP010006253">
    <property type="protein sequence ID" value="KAK3744667.1"/>
    <property type="molecule type" value="Genomic_DNA"/>
</dbReference>
<reference evidence="1" key="1">
    <citation type="journal article" date="2023" name="G3 (Bethesda)">
        <title>A reference genome for the long-term kleptoplast-retaining sea slug Elysia crispata morphotype clarki.</title>
        <authorList>
            <person name="Eastman K.E."/>
            <person name="Pendleton A.L."/>
            <person name="Shaikh M.A."/>
            <person name="Suttiyut T."/>
            <person name="Ogas R."/>
            <person name="Tomko P."/>
            <person name="Gavelis G."/>
            <person name="Widhalm J.R."/>
            <person name="Wisecaver J.H."/>
        </authorList>
    </citation>
    <scope>NUCLEOTIDE SEQUENCE</scope>
    <source>
        <strain evidence="1">ECLA1</strain>
    </source>
</reference>
<name>A0AAE0YGP8_9GAST</name>
<keyword evidence="2" id="KW-1185">Reference proteome</keyword>
<accession>A0AAE0YGP8</accession>
<proteinExistence type="predicted"/>
<sequence length="90" mass="9563">MTGPNTTLLFNLKTNDPDATDKRIKHLKQMAEGHGPTDDKTRTVVVTSGQDEGGAGTADGSANSSEACRHLMNSVVDISLARRVDTLIPN</sequence>